<evidence type="ECO:0000256" key="1">
    <source>
        <dbReference type="ARBA" id="ARBA00022443"/>
    </source>
</evidence>
<sequence>MSSAIKRSLNNIRNELDFLRESNVITEGCYKEILMKLPNESGSPHPPPPPVLEYVEALYNFEPQQDGDLALEAGDKIQVLEKPSAEWYRGRLGNQEGMFPSNYVKPASPSSLTNKAHLAPPSYEQQKMSPQVTAQSYQAPPPQPMSYSPQPVAYQVPTPMQPIPTQQYYQAPPQQVVEQPQQHHSSNSAFKSFGSKLGNAAIFGAGATLGGDLVNSIF</sequence>
<dbReference type="InterPro" id="IPR050670">
    <property type="entry name" value="STAM"/>
</dbReference>
<proteinExistence type="predicted"/>
<dbReference type="InterPro" id="IPR036028">
    <property type="entry name" value="SH3-like_dom_sf"/>
</dbReference>
<dbReference type="SMART" id="SM00326">
    <property type="entry name" value="SH3"/>
    <property type="match status" value="1"/>
</dbReference>
<dbReference type="EMBL" id="JBEVYD010000003">
    <property type="protein sequence ID" value="KAL3234438.1"/>
    <property type="molecule type" value="Genomic_DNA"/>
</dbReference>
<dbReference type="PANTHER" id="PTHR45929:SF7">
    <property type="entry name" value="LAS SEVENTEEN-BINDING PROTEIN 1"/>
    <property type="match status" value="1"/>
</dbReference>
<dbReference type="Gene3D" id="2.30.30.40">
    <property type="entry name" value="SH3 Domains"/>
    <property type="match status" value="1"/>
</dbReference>
<dbReference type="PRINTS" id="PR00452">
    <property type="entry name" value="SH3DOMAIN"/>
</dbReference>
<organism evidence="5 6">
    <name type="scientific">Nakaseomyces bracarensis</name>
    <dbReference type="NCBI Taxonomy" id="273131"/>
    <lineage>
        <taxon>Eukaryota</taxon>
        <taxon>Fungi</taxon>
        <taxon>Dikarya</taxon>
        <taxon>Ascomycota</taxon>
        <taxon>Saccharomycotina</taxon>
        <taxon>Saccharomycetes</taxon>
        <taxon>Saccharomycetales</taxon>
        <taxon>Saccharomycetaceae</taxon>
        <taxon>Nakaseomyces</taxon>
    </lineage>
</organism>
<gene>
    <name evidence="5" type="ORF">RNJ44_03200</name>
</gene>
<dbReference type="PROSITE" id="PS50002">
    <property type="entry name" value="SH3"/>
    <property type="match status" value="1"/>
</dbReference>
<dbReference type="Proteomes" id="UP001623330">
    <property type="component" value="Unassembled WGS sequence"/>
</dbReference>
<evidence type="ECO:0000256" key="2">
    <source>
        <dbReference type="PROSITE-ProRule" id="PRU00192"/>
    </source>
</evidence>
<name>A0ABR4NZ02_9SACH</name>
<dbReference type="CDD" id="cd00174">
    <property type="entry name" value="SH3"/>
    <property type="match status" value="1"/>
</dbReference>
<dbReference type="InterPro" id="IPR001452">
    <property type="entry name" value="SH3_domain"/>
</dbReference>
<reference evidence="5 6" key="1">
    <citation type="submission" date="2024-05" db="EMBL/GenBank/DDBJ databases">
        <title>Long read based assembly of the Candida bracarensis genome reveals expanded adhesin content.</title>
        <authorList>
            <person name="Marcet-Houben M."/>
            <person name="Ksiezopolska E."/>
            <person name="Gabaldon T."/>
        </authorList>
    </citation>
    <scope>NUCLEOTIDE SEQUENCE [LARGE SCALE GENOMIC DNA]</scope>
    <source>
        <strain evidence="5 6">CBM6</strain>
    </source>
</reference>
<protein>
    <submittedName>
        <fullName evidence="5">[PSI+] inducibility protein 3</fullName>
    </submittedName>
</protein>
<keyword evidence="6" id="KW-1185">Reference proteome</keyword>
<evidence type="ECO:0000313" key="5">
    <source>
        <dbReference type="EMBL" id="KAL3234438.1"/>
    </source>
</evidence>
<feature type="compositionally biased region" description="Polar residues" evidence="3">
    <location>
        <begin position="123"/>
        <end position="133"/>
    </location>
</feature>
<feature type="domain" description="SH3" evidence="4">
    <location>
        <begin position="50"/>
        <end position="109"/>
    </location>
</feature>
<evidence type="ECO:0000313" key="6">
    <source>
        <dbReference type="Proteomes" id="UP001623330"/>
    </source>
</evidence>
<keyword evidence="1 2" id="KW-0728">SH3 domain</keyword>
<comment type="caution">
    <text evidence="5">The sequence shown here is derived from an EMBL/GenBank/DDBJ whole genome shotgun (WGS) entry which is preliminary data.</text>
</comment>
<dbReference type="SUPFAM" id="SSF50044">
    <property type="entry name" value="SH3-domain"/>
    <property type="match status" value="1"/>
</dbReference>
<dbReference type="Pfam" id="PF00018">
    <property type="entry name" value="SH3_1"/>
    <property type="match status" value="1"/>
</dbReference>
<dbReference type="PANTHER" id="PTHR45929">
    <property type="entry name" value="JAK PATHWAY SIGNAL TRANSDUCTION ADAPTOR MOLECULE"/>
    <property type="match status" value="1"/>
</dbReference>
<evidence type="ECO:0000256" key="3">
    <source>
        <dbReference type="SAM" id="MobiDB-lite"/>
    </source>
</evidence>
<feature type="region of interest" description="Disordered" evidence="3">
    <location>
        <begin position="123"/>
        <end position="145"/>
    </location>
</feature>
<evidence type="ECO:0000259" key="4">
    <source>
        <dbReference type="PROSITE" id="PS50002"/>
    </source>
</evidence>
<accession>A0ABR4NZ02</accession>